<evidence type="ECO:0000313" key="4">
    <source>
        <dbReference type="Proteomes" id="UP000092213"/>
    </source>
</evidence>
<dbReference type="PANTHER" id="PTHR30143">
    <property type="entry name" value="ACID HYDRATASE"/>
    <property type="match status" value="1"/>
</dbReference>
<dbReference type="InterPro" id="IPR036663">
    <property type="entry name" value="Fumarylacetoacetase_C_sf"/>
</dbReference>
<dbReference type="InterPro" id="IPR011234">
    <property type="entry name" value="Fumarylacetoacetase-like_C"/>
</dbReference>
<dbReference type="AlphaFoldDB" id="A0A193FS13"/>
<sequence length="260" mass="27654">MLNDQDRDRAAELLLAAERSGEPATQLAQTFPGMEIADAYAVQKRVIDRKMAQGARLRGHKIGLTSKAMQSTVGIDEPDYGHLLDTMFFQDGQAISTAGLIVPRVEVELAFVLGKPLRGPDVTLFDVLDATDYVVPALEIIDGRSKYPRTIVDNIADNAACAGIVLGGRPVRPMDIDLRWVGAILLKNGVIEESGVSAAVLGHPGLGIAWLANKLAQHDAGLQAGHVVLAGSFTRTVAVRAGDTLHADYGKLGGISVHFS</sequence>
<dbReference type="EMBL" id="CP016171">
    <property type="protein sequence ID" value="ANN70542.1"/>
    <property type="molecule type" value="Genomic_DNA"/>
</dbReference>
<dbReference type="STRING" id="463025.BAU08_03640"/>
<dbReference type="GO" id="GO:0008684">
    <property type="term" value="F:2-oxopent-4-enoate hydratase activity"/>
    <property type="evidence" value="ECO:0007669"/>
    <property type="project" value="TreeGrafter"/>
</dbReference>
<keyword evidence="1" id="KW-0456">Lyase</keyword>
<organism evidence="3 4">
    <name type="scientific">Bordetella bronchialis</name>
    <dbReference type="NCBI Taxonomy" id="463025"/>
    <lineage>
        <taxon>Bacteria</taxon>
        <taxon>Pseudomonadati</taxon>
        <taxon>Pseudomonadota</taxon>
        <taxon>Betaproteobacteria</taxon>
        <taxon>Burkholderiales</taxon>
        <taxon>Alcaligenaceae</taxon>
        <taxon>Bordetella</taxon>
    </lineage>
</organism>
<evidence type="ECO:0000313" key="3">
    <source>
        <dbReference type="EMBL" id="ANN70542.1"/>
    </source>
</evidence>
<proteinExistence type="predicted"/>
<evidence type="ECO:0000259" key="2">
    <source>
        <dbReference type="Pfam" id="PF01557"/>
    </source>
</evidence>
<reference evidence="3 4" key="1">
    <citation type="submission" date="2016-06" db="EMBL/GenBank/DDBJ databases">
        <title>Complete genome sequences of Bordetella bronchialis and Bordetella flabilis.</title>
        <authorList>
            <person name="LiPuma J.J."/>
            <person name="Spilker T."/>
        </authorList>
    </citation>
    <scope>NUCLEOTIDE SEQUENCE [LARGE SCALE GENOMIC DNA]</scope>
    <source>
        <strain evidence="3 4">AU17976</strain>
    </source>
</reference>
<protein>
    <submittedName>
        <fullName evidence="3">2-oxo-hepta-3-ene-1,7-dioic acid hydratase</fullName>
    </submittedName>
</protein>
<accession>A0A193FS13</accession>
<dbReference type="Proteomes" id="UP000092213">
    <property type="component" value="Chromosome"/>
</dbReference>
<name>A0A193FS13_9BORD</name>
<dbReference type="PANTHER" id="PTHR30143:SF0">
    <property type="entry name" value="2-KETO-4-PENTENOATE HYDRATASE"/>
    <property type="match status" value="1"/>
</dbReference>
<dbReference type="RefSeq" id="WP_066668176.1">
    <property type="nucleotide sequence ID" value="NZ_CP016171.1"/>
</dbReference>
<dbReference type="Pfam" id="PF01557">
    <property type="entry name" value="FAA_hydrolase"/>
    <property type="match status" value="1"/>
</dbReference>
<dbReference type="InterPro" id="IPR012690">
    <property type="entry name" value="HpcG"/>
</dbReference>
<evidence type="ECO:0000256" key="1">
    <source>
        <dbReference type="ARBA" id="ARBA00023239"/>
    </source>
</evidence>
<dbReference type="GO" id="GO:0018817">
    <property type="term" value="F:2-oxo-hept-3-ene-1,7-dioate hydratase activity"/>
    <property type="evidence" value="ECO:0007669"/>
    <property type="project" value="InterPro"/>
</dbReference>
<dbReference type="InterPro" id="IPR050772">
    <property type="entry name" value="Hydratase-Decarb/MhpD_sf"/>
</dbReference>
<dbReference type="GO" id="GO:0005737">
    <property type="term" value="C:cytoplasm"/>
    <property type="evidence" value="ECO:0007669"/>
    <property type="project" value="TreeGrafter"/>
</dbReference>
<dbReference type="NCBIfam" id="TIGR02312">
    <property type="entry name" value="HpaH"/>
    <property type="match status" value="1"/>
</dbReference>
<dbReference type="Gene3D" id="3.90.850.10">
    <property type="entry name" value="Fumarylacetoacetase-like, C-terminal domain"/>
    <property type="match status" value="1"/>
</dbReference>
<dbReference type="SUPFAM" id="SSF56529">
    <property type="entry name" value="FAH"/>
    <property type="match status" value="1"/>
</dbReference>
<gene>
    <name evidence="3" type="ORF">BAU08_03640</name>
</gene>
<feature type="domain" description="Fumarylacetoacetase-like C-terminal" evidence="2">
    <location>
        <begin position="74"/>
        <end position="255"/>
    </location>
</feature>